<accession>A0A238J278</accession>
<dbReference type="Proteomes" id="UP000201838">
    <property type="component" value="Unassembled WGS sequence"/>
</dbReference>
<protein>
    <submittedName>
        <fullName evidence="1">Uncharacterized protein</fullName>
    </submittedName>
</protein>
<keyword evidence="2" id="KW-1185">Reference proteome</keyword>
<proteinExistence type="predicted"/>
<organism evidence="1 2">
    <name type="scientific">Boseongicola aestuarii</name>
    <dbReference type="NCBI Taxonomy" id="1470561"/>
    <lineage>
        <taxon>Bacteria</taxon>
        <taxon>Pseudomonadati</taxon>
        <taxon>Pseudomonadota</taxon>
        <taxon>Alphaproteobacteria</taxon>
        <taxon>Rhodobacterales</taxon>
        <taxon>Paracoccaceae</taxon>
        <taxon>Boseongicola</taxon>
    </lineage>
</organism>
<evidence type="ECO:0000313" key="1">
    <source>
        <dbReference type="EMBL" id="SMX24275.1"/>
    </source>
</evidence>
<name>A0A238J278_9RHOB</name>
<gene>
    <name evidence="1" type="ORF">BOA8489_02398</name>
</gene>
<sequence>MSIASVGDALTMMQEAFGAYRAVLADLDDEKRDVAWNEIKDCIGQFSGQGGVSADMTFLLASGTNPPN</sequence>
<dbReference type="EMBL" id="FXXQ01000008">
    <property type="protein sequence ID" value="SMX24275.1"/>
    <property type="molecule type" value="Genomic_DNA"/>
</dbReference>
<dbReference type="AlphaFoldDB" id="A0A238J278"/>
<evidence type="ECO:0000313" key="2">
    <source>
        <dbReference type="Proteomes" id="UP000201838"/>
    </source>
</evidence>
<reference evidence="1 2" key="1">
    <citation type="submission" date="2017-05" db="EMBL/GenBank/DDBJ databases">
        <authorList>
            <person name="Song R."/>
            <person name="Chenine A.L."/>
            <person name="Ruprecht R.M."/>
        </authorList>
    </citation>
    <scope>NUCLEOTIDE SEQUENCE [LARGE SCALE GENOMIC DNA]</scope>
    <source>
        <strain evidence="1 2">CECT 8489</strain>
    </source>
</reference>